<gene>
    <name evidence="3" type="ORF">SAMN06265367_1101</name>
</gene>
<evidence type="ECO:0000313" key="4">
    <source>
        <dbReference type="Proteomes" id="UP001157915"/>
    </source>
</evidence>
<feature type="domain" description="3-keto-alpha-glucoside-1,2-lyase/3-keto-2-hydroxy-glucal hydratase" evidence="2">
    <location>
        <begin position="76"/>
        <end position="249"/>
    </location>
</feature>
<dbReference type="EMBL" id="FXUA01000010">
    <property type="protein sequence ID" value="SMP34737.1"/>
    <property type="molecule type" value="Genomic_DNA"/>
</dbReference>
<keyword evidence="1" id="KW-0472">Membrane</keyword>
<proteinExistence type="predicted"/>
<organism evidence="3 4">
    <name type="scientific">Algoriphagus winogradskyi</name>
    <dbReference type="NCBI Taxonomy" id="237017"/>
    <lineage>
        <taxon>Bacteria</taxon>
        <taxon>Pseudomonadati</taxon>
        <taxon>Bacteroidota</taxon>
        <taxon>Cytophagia</taxon>
        <taxon>Cytophagales</taxon>
        <taxon>Cyclobacteriaceae</taxon>
        <taxon>Algoriphagus</taxon>
    </lineage>
</organism>
<keyword evidence="1" id="KW-1133">Transmembrane helix</keyword>
<evidence type="ECO:0000313" key="3">
    <source>
        <dbReference type="EMBL" id="SMP34737.1"/>
    </source>
</evidence>
<dbReference type="Gene3D" id="2.60.120.560">
    <property type="entry name" value="Exo-inulinase, domain 1"/>
    <property type="match status" value="1"/>
</dbReference>
<sequence>MELRPGLKILRLENCNSEHILKYNSWLVFQLMLAFTEWSKDRIDDIRMINYKHMKKVIVVMLLLAFVNFAYAQKKIKLFNGKDLSGWTIYGTEKWYVEDGLLISESGPDKGYGYLGTDEEYDDFEITLEFKQEANGNSGVFIRSTVEGTKVSGWQVEVAPPGHDTGGIYESYGRGWLVKPDPEKDKNLKFGEWNKMKIVVKGDNVTSYLNGVEMVNFSDAKIGAGKGGVNLQIHDGGGIKVYWRNIVLKKL</sequence>
<comment type="caution">
    <text evidence="3">The sequence shown here is derived from an EMBL/GenBank/DDBJ whole genome shotgun (WGS) entry which is preliminary data.</text>
</comment>
<accession>A0ABY1PIX9</accession>
<reference evidence="3 4" key="1">
    <citation type="submission" date="2017-05" db="EMBL/GenBank/DDBJ databases">
        <authorList>
            <person name="Varghese N."/>
            <person name="Submissions S."/>
        </authorList>
    </citation>
    <scope>NUCLEOTIDE SEQUENCE [LARGE SCALE GENOMIC DNA]</scope>
    <source>
        <strain evidence="3 4">DSM 15360</strain>
    </source>
</reference>
<dbReference type="Proteomes" id="UP001157915">
    <property type="component" value="Unassembled WGS sequence"/>
</dbReference>
<name>A0ABY1PIX9_9BACT</name>
<feature type="transmembrane region" description="Helical" evidence="1">
    <location>
        <begin position="57"/>
        <end position="73"/>
    </location>
</feature>
<keyword evidence="1" id="KW-0812">Transmembrane</keyword>
<evidence type="ECO:0000259" key="2">
    <source>
        <dbReference type="Pfam" id="PF06439"/>
    </source>
</evidence>
<dbReference type="Pfam" id="PF06439">
    <property type="entry name" value="3keto-disac_hyd"/>
    <property type="match status" value="1"/>
</dbReference>
<evidence type="ECO:0000256" key="1">
    <source>
        <dbReference type="SAM" id="Phobius"/>
    </source>
</evidence>
<dbReference type="InterPro" id="IPR010496">
    <property type="entry name" value="AL/BT2_dom"/>
</dbReference>
<keyword evidence="4" id="KW-1185">Reference proteome</keyword>
<protein>
    <recommendedName>
        <fullName evidence="2">3-keto-alpha-glucoside-1,2-lyase/3-keto-2-hydroxy-glucal hydratase domain-containing protein</fullName>
    </recommendedName>
</protein>